<dbReference type="AlphaFoldDB" id="A0A445CQ62"/>
<sequence length="161" mass="19354">MHIPLMNQPHKLLKKLAYSFNMVSNRLDTWYVKLFLEKVNFKDLSEEDKEVVRRFQGKTLKNLMDEMMDLRVFILYVQMAFLLPTTINKVFSVHIPPIFYLDNVREWNWGSHVLKFFIKDISEHHLKKKKFIDGCFYALMIVYFHETKHKNKNAYTIPGPP</sequence>
<keyword evidence="2" id="KW-1185">Reference proteome</keyword>
<dbReference type="EMBL" id="SDMP01000006">
    <property type="protein sequence ID" value="RYR53081.1"/>
    <property type="molecule type" value="Genomic_DNA"/>
</dbReference>
<accession>A0A445CQ62</accession>
<evidence type="ECO:0000313" key="1">
    <source>
        <dbReference type="EMBL" id="RYR53081.1"/>
    </source>
</evidence>
<name>A0A445CQ62_ARAHY</name>
<gene>
    <name evidence="1" type="ORF">Ahy_A06g027971</name>
</gene>
<dbReference type="Proteomes" id="UP000289738">
    <property type="component" value="Chromosome A06"/>
</dbReference>
<protein>
    <recommendedName>
        <fullName evidence="3">Aminotransferase-like plant mobile domain-containing protein</fullName>
    </recommendedName>
</protein>
<proteinExistence type="predicted"/>
<evidence type="ECO:0008006" key="3">
    <source>
        <dbReference type="Google" id="ProtNLM"/>
    </source>
</evidence>
<reference evidence="1 2" key="1">
    <citation type="submission" date="2019-01" db="EMBL/GenBank/DDBJ databases">
        <title>Sequencing of cultivated peanut Arachis hypogaea provides insights into genome evolution and oil improvement.</title>
        <authorList>
            <person name="Chen X."/>
        </authorList>
    </citation>
    <scope>NUCLEOTIDE SEQUENCE [LARGE SCALE GENOMIC DNA]</scope>
    <source>
        <strain evidence="2">cv. Fuhuasheng</strain>
        <tissue evidence="1">Leaves</tissue>
    </source>
</reference>
<organism evidence="1 2">
    <name type="scientific">Arachis hypogaea</name>
    <name type="common">Peanut</name>
    <dbReference type="NCBI Taxonomy" id="3818"/>
    <lineage>
        <taxon>Eukaryota</taxon>
        <taxon>Viridiplantae</taxon>
        <taxon>Streptophyta</taxon>
        <taxon>Embryophyta</taxon>
        <taxon>Tracheophyta</taxon>
        <taxon>Spermatophyta</taxon>
        <taxon>Magnoliopsida</taxon>
        <taxon>eudicotyledons</taxon>
        <taxon>Gunneridae</taxon>
        <taxon>Pentapetalae</taxon>
        <taxon>rosids</taxon>
        <taxon>fabids</taxon>
        <taxon>Fabales</taxon>
        <taxon>Fabaceae</taxon>
        <taxon>Papilionoideae</taxon>
        <taxon>50 kb inversion clade</taxon>
        <taxon>dalbergioids sensu lato</taxon>
        <taxon>Dalbergieae</taxon>
        <taxon>Pterocarpus clade</taxon>
        <taxon>Arachis</taxon>
    </lineage>
</organism>
<evidence type="ECO:0000313" key="2">
    <source>
        <dbReference type="Proteomes" id="UP000289738"/>
    </source>
</evidence>
<comment type="caution">
    <text evidence="1">The sequence shown here is derived from an EMBL/GenBank/DDBJ whole genome shotgun (WGS) entry which is preliminary data.</text>
</comment>